<evidence type="ECO:0000313" key="1">
    <source>
        <dbReference type="EMBL" id="GFO52838.1"/>
    </source>
</evidence>
<dbReference type="AlphaFoldDB" id="A0A6L2ZYD5"/>
<comment type="caution">
    <text evidence="1">The sequence shown here is derived from an EMBL/GenBank/DDBJ whole genome shotgun (WGS) entry which is preliminary data.</text>
</comment>
<dbReference type="Proteomes" id="UP000504756">
    <property type="component" value="Unassembled WGS sequence"/>
</dbReference>
<gene>
    <name evidence="1" type="ORF">ikelab_21130</name>
</gene>
<organism evidence="1 2">
    <name type="scientific">Lactococcus garvieae</name>
    <dbReference type="NCBI Taxonomy" id="1363"/>
    <lineage>
        <taxon>Bacteria</taxon>
        <taxon>Bacillati</taxon>
        <taxon>Bacillota</taxon>
        <taxon>Bacilli</taxon>
        <taxon>Lactobacillales</taxon>
        <taxon>Streptococcaceae</taxon>
        <taxon>Lactococcus</taxon>
    </lineage>
</organism>
<dbReference type="EMBL" id="BLXU01000018">
    <property type="protein sequence ID" value="GFO52838.1"/>
    <property type="molecule type" value="Genomic_DNA"/>
</dbReference>
<sequence>MSIDELKALFENGDKPTAADYGALIDAIFEGKGVSQSDLEAVKTVLQTAIDTVKTDFESELTTAKNSITALTDRVTALENPTK</sequence>
<evidence type="ECO:0000313" key="2">
    <source>
        <dbReference type="Proteomes" id="UP000504756"/>
    </source>
</evidence>
<dbReference type="RefSeq" id="WP_176490772.1">
    <property type="nucleotide sequence ID" value="NZ_BLXU01000018.1"/>
</dbReference>
<name>A0A6L2ZYD5_9LACT</name>
<reference evidence="1 2" key="1">
    <citation type="submission" date="2020-06" db="EMBL/GenBank/DDBJ databases">
        <title>Draft genome sequence of Lactic acid bacteria from Okinawan-style tofu.</title>
        <authorList>
            <person name="Takara I."/>
            <person name="Ikematsu S."/>
        </authorList>
    </citation>
    <scope>NUCLEOTIDE SEQUENCE [LARGE SCALE GENOMIC DNA]</scope>
    <source>
        <strain evidence="2">lg38</strain>
    </source>
</reference>
<accession>A0A6L2ZYD5</accession>
<protein>
    <submittedName>
        <fullName evidence="1">Uncharacterized protein</fullName>
    </submittedName>
</protein>
<proteinExistence type="predicted"/>